<reference evidence="2" key="2">
    <citation type="submission" date="2018-02" db="UniProtKB">
        <authorList>
            <consortium name="EnsemblPlants"/>
        </authorList>
    </citation>
    <scope>IDENTIFICATION</scope>
    <source>
        <strain evidence="2">Williams 82</strain>
    </source>
</reference>
<accession>A0A0R0KZQ2</accession>
<dbReference type="Proteomes" id="UP000008827">
    <property type="component" value="Chromosome 2"/>
</dbReference>
<evidence type="ECO:0000313" key="1">
    <source>
        <dbReference type="EMBL" id="KRH72496.1"/>
    </source>
</evidence>
<dbReference type="EnsemblPlants" id="KRH72496">
    <property type="protein sequence ID" value="KRH72496"/>
    <property type="gene ID" value="GLYMA_02G216800"/>
</dbReference>
<evidence type="ECO:0000313" key="2">
    <source>
        <dbReference type="EnsemblPlants" id="KRH72496"/>
    </source>
</evidence>
<evidence type="ECO:0000313" key="3">
    <source>
        <dbReference type="Proteomes" id="UP000008827"/>
    </source>
</evidence>
<gene>
    <name evidence="1" type="ORF">GLYMA_02G216800</name>
</gene>
<dbReference type="EMBL" id="CM000835">
    <property type="protein sequence ID" value="KRH72496.1"/>
    <property type="molecule type" value="Genomic_DNA"/>
</dbReference>
<reference evidence="1" key="3">
    <citation type="submission" date="2018-07" db="EMBL/GenBank/DDBJ databases">
        <title>WGS assembly of Glycine max.</title>
        <authorList>
            <person name="Schmutz J."/>
            <person name="Cannon S."/>
            <person name="Schlueter J."/>
            <person name="Ma J."/>
            <person name="Mitros T."/>
            <person name="Nelson W."/>
            <person name="Hyten D."/>
            <person name="Song Q."/>
            <person name="Thelen J."/>
            <person name="Cheng J."/>
            <person name="Xu D."/>
            <person name="Hellsten U."/>
            <person name="May G."/>
            <person name="Yu Y."/>
            <person name="Sakurai T."/>
            <person name="Umezawa T."/>
            <person name="Bhattacharyya M."/>
            <person name="Sandhu D."/>
            <person name="Valliyodan B."/>
            <person name="Lindquist E."/>
            <person name="Peto M."/>
            <person name="Grant D."/>
            <person name="Shu S."/>
            <person name="Goodstein D."/>
            <person name="Barry K."/>
            <person name="Futrell-Griggs M."/>
            <person name="Abernathy B."/>
            <person name="Du J."/>
            <person name="Tian Z."/>
            <person name="Zhu L."/>
            <person name="Gill N."/>
            <person name="Joshi T."/>
            <person name="Libault M."/>
            <person name="Sethuraman A."/>
            <person name="Zhang X."/>
            <person name="Shinozaki K."/>
            <person name="Nguyen H."/>
            <person name="Wing R."/>
            <person name="Cregan P."/>
            <person name="Specht J."/>
            <person name="Grimwood J."/>
            <person name="Rokhsar D."/>
            <person name="Stacey G."/>
            <person name="Shoemaker R."/>
            <person name="Jackson S."/>
        </authorList>
    </citation>
    <scope>NUCLEOTIDE SEQUENCE</scope>
    <source>
        <tissue evidence="1">Callus</tissue>
    </source>
</reference>
<proteinExistence type="predicted"/>
<keyword evidence="3" id="KW-1185">Reference proteome</keyword>
<dbReference type="InParanoid" id="A0A0R0KZQ2"/>
<name>A0A0R0KZQ2_SOYBN</name>
<sequence length="101" mass="11634">MKDDNFNYPMQVAHSTFNASFSFFLRSIHGFRFSVSLILSSKFVSRTAFTRQPCSLRFSRGFVDSAFMERIAAVSVPFYNSENFPSSESVWFPKNHAKKRG</sequence>
<organism evidence="1">
    <name type="scientific">Glycine max</name>
    <name type="common">Soybean</name>
    <name type="synonym">Glycine hispida</name>
    <dbReference type="NCBI Taxonomy" id="3847"/>
    <lineage>
        <taxon>Eukaryota</taxon>
        <taxon>Viridiplantae</taxon>
        <taxon>Streptophyta</taxon>
        <taxon>Embryophyta</taxon>
        <taxon>Tracheophyta</taxon>
        <taxon>Spermatophyta</taxon>
        <taxon>Magnoliopsida</taxon>
        <taxon>eudicotyledons</taxon>
        <taxon>Gunneridae</taxon>
        <taxon>Pentapetalae</taxon>
        <taxon>rosids</taxon>
        <taxon>fabids</taxon>
        <taxon>Fabales</taxon>
        <taxon>Fabaceae</taxon>
        <taxon>Papilionoideae</taxon>
        <taxon>50 kb inversion clade</taxon>
        <taxon>NPAAA clade</taxon>
        <taxon>indigoferoid/millettioid clade</taxon>
        <taxon>Phaseoleae</taxon>
        <taxon>Glycine</taxon>
        <taxon>Glycine subgen. Soja</taxon>
    </lineage>
</organism>
<dbReference type="AlphaFoldDB" id="A0A0R0KZQ2"/>
<reference evidence="1 2" key="1">
    <citation type="journal article" date="2010" name="Nature">
        <title>Genome sequence of the palaeopolyploid soybean.</title>
        <authorList>
            <person name="Schmutz J."/>
            <person name="Cannon S.B."/>
            <person name="Schlueter J."/>
            <person name="Ma J."/>
            <person name="Mitros T."/>
            <person name="Nelson W."/>
            <person name="Hyten D.L."/>
            <person name="Song Q."/>
            <person name="Thelen J.J."/>
            <person name="Cheng J."/>
            <person name="Xu D."/>
            <person name="Hellsten U."/>
            <person name="May G.D."/>
            <person name="Yu Y."/>
            <person name="Sakurai T."/>
            <person name="Umezawa T."/>
            <person name="Bhattacharyya M.K."/>
            <person name="Sandhu D."/>
            <person name="Valliyodan B."/>
            <person name="Lindquist E."/>
            <person name="Peto M."/>
            <person name="Grant D."/>
            <person name="Shu S."/>
            <person name="Goodstein D."/>
            <person name="Barry K."/>
            <person name="Futrell-Griggs M."/>
            <person name="Abernathy B."/>
            <person name="Du J."/>
            <person name="Tian Z."/>
            <person name="Zhu L."/>
            <person name="Gill N."/>
            <person name="Joshi T."/>
            <person name="Libault M."/>
            <person name="Sethuraman A."/>
            <person name="Zhang X.-C."/>
            <person name="Shinozaki K."/>
            <person name="Nguyen H.T."/>
            <person name="Wing R.A."/>
            <person name="Cregan P."/>
            <person name="Specht J."/>
            <person name="Grimwood J."/>
            <person name="Rokhsar D."/>
            <person name="Stacey G."/>
            <person name="Shoemaker R.C."/>
            <person name="Jackson S.A."/>
        </authorList>
    </citation>
    <scope>NUCLEOTIDE SEQUENCE</scope>
    <source>
        <strain evidence="2">cv. Williams 82</strain>
        <tissue evidence="1">Callus</tissue>
    </source>
</reference>
<protein>
    <submittedName>
        <fullName evidence="1 2">Uncharacterized protein</fullName>
    </submittedName>
</protein>
<dbReference type="Gramene" id="KRH72496">
    <property type="protein sequence ID" value="KRH72496"/>
    <property type="gene ID" value="GLYMA_02G216800"/>
</dbReference>
<dbReference type="PaxDb" id="3847-GLYMA02G38137.1"/>